<feature type="transmembrane region" description="Helical" evidence="1">
    <location>
        <begin position="119"/>
        <end position="143"/>
    </location>
</feature>
<evidence type="ECO:0000256" key="1">
    <source>
        <dbReference type="SAM" id="Phobius"/>
    </source>
</evidence>
<gene>
    <name evidence="2" type="ORF">F6J89_03120</name>
</gene>
<accession>A0A6B3N7M9</accession>
<comment type="caution">
    <text evidence="2">The sequence shown here is derived from an EMBL/GenBank/DDBJ whole genome shotgun (WGS) entry which is preliminary data.</text>
</comment>
<proteinExistence type="predicted"/>
<keyword evidence="1" id="KW-0472">Membrane</keyword>
<sequence length="321" mass="34932">MYSTFKFNISDLKPYLRWFILGGTIFFLAKALKDHWQEVLAIRIIGPGWTYLTLACAVTLCAHICSGWVWSWILQGLNQPVRGLWAVRVYLITNIAKYLPGNVWHFYGRIRSAQAVGVPLLSASMSVLMEPLLMSAAALLLALACTPKLNLGIQLPILTFVLVGLHPQALNRLLQYTAKLKNKTKIKPTSEKTIVRVKSYPILPLIGELVFVGLRGAGFLMVVLAFHPLEPVEIPLLLSAFSLSWVVGLVIPGAPGGIGVFEAVAIALLDEPLSAGVVLSVIAMYRLINTMAEASGAGLAWLTQQGQIAPFSKSSSQKSQG</sequence>
<keyword evidence="1" id="KW-0812">Transmembrane</keyword>
<name>A0A6B3N7M9_9CYAN</name>
<feature type="transmembrane region" description="Helical" evidence="1">
    <location>
        <begin position="52"/>
        <end position="73"/>
    </location>
</feature>
<feature type="transmembrane region" description="Helical" evidence="1">
    <location>
        <begin position="155"/>
        <end position="174"/>
    </location>
</feature>
<keyword evidence="1" id="KW-1133">Transmembrane helix</keyword>
<organism evidence="2">
    <name type="scientific">Symploca sp. SIO1C4</name>
    <dbReference type="NCBI Taxonomy" id="2607765"/>
    <lineage>
        <taxon>Bacteria</taxon>
        <taxon>Bacillati</taxon>
        <taxon>Cyanobacteriota</taxon>
        <taxon>Cyanophyceae</taxon>
        <taxon>Coleofasciculales</taxon>
        <taxon>Coleofasciculaceae</taxon>
        <taxon>Symploca</taxon>
    </lineage>
</organism>
<dbReference type="AlphaFoldDB" id="A0A6B3N7M9"/>
<feature type="transmembrane region" description="Helical" evidence="1">
    <location>
        <begin position="202"/>
        <end position="226"/>
    </location>
</feature>
<protein>
    <submittedName>
        <fullName evidence="2">UPF0104 family protein</fullName>
    </submittedName>
</protein>
<feature type="transmembrane region" description="Helical" evidence="1">
    <location>
        <begin position="85"/>
        <end position="107"/>
    </location>
</feature>
<feature type="transmembrane region" description="Helical" evidence="1">
    <location>
        <begin position="232"/>
        <end position="251"/>
    </location>
</feature>
<dbReference type="EMBL" id="JAAHFQ010000039">
    <property type="protein sequence ID" value="NER26632.1"/>
    <property type="molecule type" value="Genomic_DNA"/>
</dbReference>
<feature type="transmembrane region" description="Helical" evidence="1">
    <location>
        <begin position="15"/>
        <end position="32"/>
    </location>
</feature>
<reference evidence="2" key="1">
    <citation type="submission" date="2019-11" db="EMBL/GenBank/DDBJ databases">
        <title>Genomic insights into an expanded diversity of filamentous marine cyanobacteria reveals the extraordinary biosynthetic potential of Moorea and Okeania.</title>
        <authorList>
            <person name="Ferreira Leao T."/>
            <person name="Wang M."/>
            <person name="Moss N."/>
            <person name="Da Silva R."/>
            <person name="Sanders J."/>
            <person name="Nurk S."/>
            <person name="Gurevich A."/>
            <person name="Humphrey G."/>
            <person name="Reher R."/>
            <person name="Zhu Q."/>
            <person name="Belda-Ferre P."/>
            <person name="Glukhov E."/>
            <person name="Rex R."/>
            <person name="Dorrestein P.C."/>
            <person name="Knight R."/>
            <person name="Pevzner P."/>
            <person name="Gerwick W.H."/>
            <person name="Gerwick L."/>
        </authorList>
    </citation>
    <scope>NUCLEOTIDE SEQUENCE</scope>
    <source>
        <strain evidence="2">SIO1C4</strain>
    </source>
</reference>
<evidence type="ECO:0000313" key="2">
    <source>
        <dbReference type="EMBL" id="NER26632.1"/>
    </source>
</evidence>